<gene>
    <name evidence="8" type="primary">6048861</name>
    <name evidence="7" type="ORF">CpipJ_CPIJ015549</name>
</gene>
<reference evidence="7" key="1">
    <citation type="submission" date="2007-03" db="EMBL/GenBank/DDBJ databases">
        <title>Annotation of Culex pipiens quinquefasciatus.</title>
        <authorList>
            <consortium name="The Broad Institute Genome Sequencing Platform"/>
            <person name="Atkinson P.W."/>
            <person name="Hemingway J."/>
            <person name="Christensen B.M."/>
            <person name="Higgs S."/>
            <person name="Kodira C."/>
            <person name="Hannick L."/>
            <person name="Megy K."/>
            <person name="O'Leary S."/>
            <person name="Pearson M."/>
            <person name="Haas B.J."/>
            <person name="Mauceli E."/>
            <person name="Wortman J.R."/>
            <person name="Lee N.H."/>
            <person name="Guigo R."/>
            <person name="Stanke M."/>
            <person name="Alvarado L."/>
            <person name="Amedeo P."/>
            <person name="Antoine C.H."/>
            <person name="Arensburger P."/>
            <person name="Bidwell S.L."/>
            <person name="Crawford M."/>
            <person name="Camaro F."/>
            <person name="Devon K."/>
            <person name="Engels R."/>
            <person name="Hammond M."/>
            <person name="Howarth C."/>
            <person name="Koehrsen M."/>
            <person name="Lawson D."/>
            <person name="Montgomery P."/>
            <person name="Nene V."/>
            <person name="Nusbaum C."/>
            <person name="Puiu D."/>
            <person name="Romero-Severson J."/>
            <person name="Severson D.W."/>
            <person name="Shumway M."/>
            <person name="Sisk P."/>
            <person name="Stolte C."/>
            <person name="Zeng Q."/>
            <person name="Eisenstadt E."/>
            <person name="Fraser-Liggett C."/>
            <person name="Strausberg R."/>
            <person name="Galagan J."/>
            <person name="Birren B."/>
            <person name="Collins F.H."/>
        </authorList>
    </citation>
    <scope>NUCLEOTIDE SEQUENCE [LARGE SCALE GENOMIC DNA]</scope>
    <source>
        <strain evidence="7">JHB</strain>
    </source>
</reference>
<dbReference type="eggNOG" id="KOG4208">
    <property type="taxonomic scope" value="Eukaryota"/>
</dbReference>
<feature type="compositionally biased region" description="Low complexity" evidence="5">
    <location>
        <begin position="365"/>
        <end position="377"/>
    </location>
</feature>
<evidence type="ECO:0000256" key="2">
    <source>
        <dbReference type="ARBA" id="ARBA00022884"/>
    </source>
</evidence>
<reference evidence="8" key="2">
    <citation type="submission" date="2021-02" db="UniProtKB">
        <authorList>
            <consortium name="EnsemblMetazoa"/>
        </authorList>
    </citation>
    <scope>IDENTIFICATION</scope>
    <source>
        <strain evidence="8">JHB</strain>
    </source>
</reference>
<feature type="compositionally biased region" description="Acidic residues" evidence="5">
    <location>
        <begin position="275"/>
        <end position="291"/>
    </location>
</feature>
<evidence type="ECO:0000313" key="8">
    <source>
        <dbReference type="EnsemblMetazoa" id="CPIJ015549-PA"/>
    </source>
</evidence>
<dbReference type="GO" id="GO:0003723">
    <property type="term" value="F:RNA binding"/>
    <property type="evidence" value="ECO:0007669"/>
    <property type="project" value="UniProtKB-UniRule"/>
</dbReference>
<evidence type="ECO:0000256" key="3">
    <source>
        <dbReference type="ARBA" id="ARBA00023242"/>
    </source>
</evidence>
<keyword evidence="2 4" id="KW-0694">RNA-binding</keyword>
<comment type="subcellular location">
    <subcellularLocation>
        <location evidence="1">Nucleus</location>
        <location evidence="1">Nucleolus</location>
    </subcellularLocation>
</comment>
<dbReference type="EMBL" id="DS232462">
    <property type="protein sequence ID" value="EDS42156.1"/>
    <property type="molecule type" value="Genomic_DNA"/>
</dbReference>
<dbReference type="InParanoid" id="B0X7T7"/>
<dbReference type="FunCoup" id="B0X7T7">
    <property type="interactions" value="1335"/>
</dbReference>
<evidence type="ECO:0000256" key="1">
    <source>
        <dbReference type="ARBA" id="ARBA00004604"/>
    </source>
</evidence>
<evidence type="ECO:0000256" key="4">
    <source>
        <dbReference type="PROSITE-ProRule" id="PRU00176"/>
    </source>
</evidence>
<feature type="compositionally biased region" description="Acidic residues" evidence="5">
    <location>
        <begin position="254"/>
        <end position="267"/>
    </location>
</feature>
<keyword evidence="3" id="KW-0539">Nucleus</keyword>
<dbReference type="InterPro" id="IPR000504">
    <property type="entry name" value="RRM_dom"/>
</dbReference>
<keyword evidence="9" id="KW-1185">Reference proteome</keyword>
<feature type="region of interest" description="Disordered" evidence="5">
    <location>
        <begin position="207"/>
        <end position="389"/>
    </location>
</feature>
<accession>B0X7T7</accession>
<dbReference type="VEuPathDB" id="VectorBase:CPIJ015549"/>
<evidence type="ECO:0000259" key="6">
    <source>
        <dbReference type="PROSITE" id="PS50102"/>
    </source>
</evidence>
<dbReference type="SMART" id="SM00360">
    <property type="entry name" value="RRM"/>
    <property type="match status" value="1"/>
</dbReference>
<dbReference type="CDD" id="cd12307">
    <property type="entry name" value="RRM_NIFK_like"/>
    <property type="match status" value="1"/>
</dbReference>
<dbReference type="STRING" id="7176.B0X7T7"/>
<dbReference type="OrthoDB" id="21467at2759"/>
<dbReference type="PROSITE" id="PS50102">
    <property type="entry name" value="RRM"/>
    <property type="match status" value="1"/>
</dbReference>
<feature type="compositionally biased region" description="Basic and acidic residues" evidence="5">
    <location>
        <begin position="233"/>
        <end position="247"/>
    </location>
</feature>
<feature type="compositionally biased region" description="Basic residues" evidence="5">
    <location>
        <begin position="1"/>
        <end position="15"/>
    </location>
</feature>
<dbReference type="InterPro" id="IPR012677">
    <property type="entry name" value="Nucleotide-bd_a/b_plait_sf"/>
</dbReference>
<feature type="domain" description="RRM" evidence="6">
    <location>
        <begin position="50"/>
        <end position="122"/>
    </location>
</feature>
<dbReference type="VEuPathDB" id="VectorBase:CQUJHB013681"/>
<name>B0X7T7_CULQU</name>
<evidence type="ECO:0000256" key="5">
    <source>
        <dbReference type="SAM" id="MobiDB-lite"/>
    </source>
</evidence>
<dbReference type="Gene3D" id="3.30.70.330">
    <property type="match status" value="1"/>
</dbReference>
<feature type="compositionally biased region" description="Basic residues" evidence="5">
    <location>
        <begin position="223"/>
        <end position="232"/>
    </location>
</feature>
<dbReference type="Proteomes" id="UP000002320">
    <property type="component" value="Unassembled WGS sequence"/>
</dbReference>
<dbReference type="AlphaFoldDB" id="B0X7T7"/>
<dbReference type="GO" id="GO:0005730">
    <property type="term" value="C:nucleolus"/>
    <property type="evidence" value="ECO:0007669"/>
    <property type="project" value="UniProtKB-SubCell"/>
</dbReference>
<evidence type="ECO:0000313" key="9">
    <source>
        <dbReference type="Proteomes" id="UP000002320"/>
    </source>
</evidence>
<dbReference type="Pfam" id="PF00076">
    <property type="entry name" value="RRM_1"/>
    <property type="match status" value="1"/>
</dbReference>
<sequence>MPAVAKKSRQAKPKTKTTPAKKQPLVLVNRPAKFSPKNPPLGAPERYEKGILFVKHLPHGFFEKQLRAFFSQFGDVTRVHVARSKRTLRSKGYAYVEFRYREVAQIAQETMDNYLMFGKILKTVLLPANTRRIPRQYEKAFDRDGKETTTYKVWLRRAVARQNGRVTKTKVVERNNRALAKLKKAKEQFKTIGVEYDVDEVSPDFTADQLAKPEHDPEEDAKKAKRAKRKKGNKNESVDESLLEKLLPEAANSDNDEEDSSDDDGDLEASFLPLEPEDWDEPASGESDAEAEVSASDKKSALQFAAKAKARLDKEKTKKKRAPEEDSSPVKAAPASKKAKAEVESSPEEANGKKKEVKGKGKKVAGGVTKKAAAAVGKKGKVVKEASKPVKAAAKALLEDASVKKIKGKDIKKKKNKK</sequence>
<feature type="region of interest" description="Disordered" evidence="5">
    <location>
        <begin position="1"/>
        <end position="28"/>
    </location>
</feature>
<dbReference type="KEGG" id="cqu:CpipJ_CPIJ015549"/>
<dbReference type="HOGENOM" id="CLU_657658_0_0_1"/>
<dbReference type="PANTHER" id="PTHR46754">
    <property type="entry name" value="MKI67 FHA DOMAIN-INTERACTING NUCLEOLAR PHOSPHOPROTEIN"/>
    <property type="match status" value="1"/>
</dbReference>
<dbReference type="EnsemblMetazoa" id="CPIJ015549-RA">
    <property type="protein sequence ID" value="CPIJ015549-PA"/>
    <property type="gene ID" value="CPIJ015549"/>
</dbReference>
<evidence type="ECO:0000313" key="7">
    <source>
        <dbReference type="EMBL" id="EDS42156.1"/>
    </source>
</evidence>
<protein>
    <submittedName>
        <fullName evidence="7 8">Ribosomal biogenesis protein Gar2</fullName>
    </submittedName>
</protein>
<organism>
    <name type="scientific">Culex quinquefasciatus</name>
    <name type="common">Southern house mosquito</name>
    <name type="synonym">Culex pungens</name>
    <dbReference type="NCBI Taxonomy" id="7176"/>
    <lineage>
        <taxon>Eukaryota</taxon>
        <taxon>Metazoa</taxon>
        <taxon>Ecdysozoa</taxon>
        <taxon>Arthropoda</taxon>
        <taxon>Hexapoda</taxon>
        <taxon>Insecta</taxon>
        <taxon>Pterygota</taxon>
        <taxon>Neoptera</taxon>
        <taxon>Endopterygota</taxon>
        <taxon>Diptera</taxon>
        <taxon>Nematocera</taxon>
        <taxon>Culicoidea</taxon>
        <taxon>Culicidae</taxon>
        <taxon>Culicinae</taxon>
        <taxon>Culicini</taxon>
        <taxon>Culex</taxon>
        <taxon>Culex</taxon>
    </lineage>
</organism>
<dbReference type="InterPro" id="IPR035979">
    <property type="entry name" value="RBD_domain_sf"/>
</dbReference>
<dbReference type="SUPFAM" id="SSF54928">
    <property type="entry name" value="RNA-binding domain, RBD"/>
    <property type="match status" value="1"/>
</dbReference>
<proteinExistence type="predicted"/>
<dbReference type="OMA" id="YFKQFGH"/>